<dbReference type="EMBL" id="BSTJ01000016">
    <property type="protein sequence ID" value="GLY80859.1"/>
    <property type="molecule type" value="Genomic_DNA"/>
</dbReference>
<evidence type="ECO:0000313" key="1">
    <source>
        <dbReference type="EMBL" id="GLY80859.1"/>
    </source>
</evidence>
<evidence type="ECO:0000313" key="2">
    <source>
        <dbReference type="Proteomes" id="UP001165135"/>
    </source>
</evidence>
<dbReference type="AlphaFoldDB" id="A0A9W6VV53"/>
<proteinExistence type="predicted"/>
<dbReference type="RefSeq" id="WP_285634413.1">
    <property type="nucleotide sequence ID" value="NZ_BSTJ01000016.1"/>
</dbReference>
<organism evidence="1 2">
    <name type="scientific">Actinoallomurus iriomotensis</name>
    <dbReference type="NCBI Taxonomy" id="478107"/>
    <lineage>
        <taxon>Bacteria</taxon>
        <taxon>Bacillati</taxon>
        <taxon>Actinomycetota</taxon>
        <taxon>Actinomycetes</taxon>
        <taxon>Streptosporangiales</taxon>
        <taxon>Thermomonosporaceae</taxon>
        <taxon>Actinoallomurus</taxon>
    </lineage>
</organism>
<dbReference type="Proteomes" id="UP001165135">
    <property type="component" value="Unassembled WGS sequence"/>
</dbReference>
<name>A0A9W6VV53_9ACTN</name>
<reference evidence="1" key="1">
    <citation type="submission" date="2023-03" db="EMBL/GenBank/DDBJ databases">
        <title>Actinoallomurus iriomotensis NBRC 103681.</title>
        <authorList>
            <person name="Ichikawa N."/>
            <person name="Sato H."/>
            <person name="Tonouchi N."/>
        </authorList>
    </citation>
    <scope>NUCLEOTIDE SEQUENCE</scope>
    <source>
        <strain evidence="1">NBRC 103681</strain>
    </source>
</reference>
<sequence>MDVDGITVGAVTEVLLASGWHEVEEGTFRVVSTTAPWLDNIEPAIPQGGEVAMFSFQDGSREVGAAPVIVKGPLSSVLAVKEVFD</sequence>
<accession>A0A9W6VV53</accession>
<comment type="caution">
    <text evidence="1">The sequence shown here is derived from an EMBL/GenBank/DDBJ whole genome shotgun (WGS) entry which is preliminary data.</text>
</comment>
<gene>
    <name evidence="1" type="ORF">Airi01_091260</name>
</gene>
<protein>
    <submittedName>
        <fullName evidence="1">Uncharacterized protein</fullName>
    </submittedName>
</protein>